<dbReference type="RefSeq" id="WP_204021702.1">
    <property type="nucleotide sequence ID" value="NZ_BOOW01000007.1"/>
</dbReference>
<feature type="transmembrane region" description="Helical" evidence="1">
    <location>
        <begin position="72"/>
        <end position="90"/>
    </location>
</feature>
<keyword evidence="1" id="KW-1133">Transmembrane helix</keyword>
<organism evidence="2 3">
    <name type="scientific">Sinosporangium siamense</name>
    <dbReference type="NCBI Taxonomy" id="1367973"/>
    <lineage>
        <taxon>Bacteria</taxon>
        <taxon>Bacillati</taxon>
        <taxon>Actinomycetota</taxon>
        <taxon>Actinomycetes</taxon>
        <taxon>Streptosporangiales</taxon>
        <taxon>Streptosporangiaceae</taxon>
        <taxon>Sinosporangium</taxon>
    </lineage>
</organism>
<name>A0A919V4V3_9ACTN</name>
<dbReference type="Pfam" id="PF11222">
    <property type="entry name" value="DUF3017"/>
    <property type="match status" value="1"/>
</dbReference>
<gene>
    <name evidence="2" type="ORF">Ssi02_11190</name>
</gene>
<evidence type="ECO:0000313" key="2">
    <source>
        <dbReference type="EMBL" id="GII90888.1"/>
    </source>
</evidence>
<keyword evidence="1" id="KW-0812">Transmembrane</keyword>
<keyword evidence="1" id="KW-0472">Membrane</keyword>
<sequence length="92" mass="9864">MTRSRSEERWGPYPLVLAGAVAGVGVVAFGHPMSGALIMGLSLLIGMVFRLLRGDRAAGRLAVRDRMVDVMVMAAMGGLIVIAVAFLVFYKR</sequence>
<dbReference type="EMBL" id="BOOW01000007">
    <property type="protein sequence ID" value="GII90888.1"/>
    <property type="molecule type" value="Genomic_DNA"/>
</dbReference>
<accession>A0A919V4V3</accession>
<proteinExistence type="predicted"/>
<feature type="transmembrane region" description="Helical" evidence="1">
    <location>
        <begin position="12"/>
        <end position="29"/>
    </location>
</feature>
<evidence type="ECO:0000313" key="3">
    <source>
        <dbReference type="Proteomes" id="UP000606172"/>
    </source>
</evidence>
<reference evidence="2" key="1">
    <citation type="submission" date="2021-01" db="EMBL/GenBank/DDBJ databases">
        <title>Whole genome shotgun sequence of Sinosporangium siamense NBRC 109515.</title>
        <authorList>
            <person name="Komaki H."/>
            <person name="Tamura T."/>
        </authorList>
    </citation>
    <scope>NUCLEOTIDE SEQUENCE</scope>
    <source>
        <strain evidence="2">NBRC 109515</strain>
    </source>
</reference>
<dbReference type="InterPro" id="IPR021385">
    <property type="entry name" value="DUF3017"/>
</dbReference>
<dbReference type="AlphaFoldDB" id="A0A919V4V3"/>
<feature type="transmembrane region" description="Helical" evidence="1">
    <location>
        <begin position="35"/>
        <end position="52"/>
    </location>
</feature>
<evidence type="ECO:0000256" key="1">
    <source>
        <dbReference type="SAM" id="Phobius"/>
    </source>
</evidence>
<dbReference type="Proteomes" id="UP000606172">
    <property type="component" value="Unassembled WGS sequence"/>
</dbReference>
<evidence type="ECO:0008006" key="4">
    <source>
        <dbReference type="Google" id="ProtNLM"/>
    </source>
</evidence>
<protein>
    <recommendedName>
        <fullName evidence="4">DUF3017 domain-containing protein</fullName>
    </recommendedName>
</protein>
<keyword evidence="3" id="KW-1185">Reference proteome</keyword>
<comment type="caution">
    <text evidence="2">The sequence shown here is derived from an EMBL/GenBank/DDBJ whole genome shotgun (WGS) entry which is preliminary data.</text>
</comment>